<evidence type="ECO:0000313" key="1">
    <source>
        <dbReference type="EMBL" id="ASC70539.1"/>
    </source>
</evidence>
<protein>
    <submittedName>
        <fullName evidence="1">Uncharacterized protein</fullName>
    </submittedName>
</protein>
<gene>
    <name evidence="1" type="ORF">XM38_014780</name>
</gene>
<accession>A0A1Z3HJP8</accession>
<dbReference type="Proteomes" id="UP000191901">
    <property type="component" value="Chromosome"/>
</dbReference>
<dbReference type="KEGG" id="hhg:XM38_014780"/>
<name>A0A1Z3HJP8_9CYAN</name>
<reference evidence="1 2" key="1">
    <citation type="journal article" date="2016" name="Biochim. Biophys. Acta">
        <title>Characterization of red-shifted phycobilisomes isolated from the chlorophyll f-containing cyanobacterium Halomicronema hongdechloris.</title>
        <authorList>
            <person name="Li Y."/>
            <person name="Lin Y."/>
            <person name="Garvey C.J."/>
            <person name="Birch D."/>
            <person name="Corkery R.W."/>
            <person name="Loughlin P.C."/>
            <person name="Scheer H."/>
            <person name="Willows R.D."/>
            <person name="Chen M."/>
        </authorList>
    </citation>
    <scope>NUCLEOTIDE SEQUENCE [LARGE SCALE GENOMIC DNA]</scope>
    <source>
        <strain evidence="1 2">C2206</strain>
    </source>
</reference>
<dbReference type="EMBL" id="CP021983">
    <property type="protein sequence ID" value="ASC70539.1"/>
    <property type="molecule type" value="Genomic_DNA"/>
</dbReference>
<organism evidence="1 2">
    <name type="scientific">Halomicronema hongdechloris C2206</name>
    <dbReference type="NCBI Taxonomy" id="1641165"/>
    <lineage>
        <taxon>Bacteria</taxon>
        <taxon>Bacillati</taxon>
        <taxon>Cyanobacteriota</taxon>
        <taxon>Cyanophyceae</taxon>
        <taxon>Nodosilineales</taxon>
        <taxon>Nodosilineaceae</taxon>
        <taxon>Halomicronema</taxon>
    </lineage>
</organism>
<dbReference type="AlphaFoldDB" id="A0A1Z3HJP8"/>
<evidence type="ECO:0000313" key="2">
    <source>
        <dbReference type="Proteomes" id="UP000191901"/>
    </source>
</evidence>
<sequence length="50" mass="5295">MPSSLLVDAAADFTAGVAMVRLGNRLGYIDTTGRWVITVADDAIEDDTPL</sequence>
<dbReference type="RefSeq" id="WP_187329316.1">
    <property type="nucleotide sequence ID" value="NZ_CP021983.2"/>
</dbReference>
<keyword evidence="2" id="KW-1185">Reference proteome</keyword>
<proteinExistence type="predicted"/>